<evidence type="ECO:0000256" key="15">
    <source>
        <dbReference type="ARBA" id="ARBA00061715"/>
    </source>
</evidence>
<keyword evidence="12" id="KW-0539">Nucleus</keyword>
<feature type="compositionally biased region" description="Low complexity" evidence="18">
    <location>
        <begin position="399"/>
        <end position="409"/>
    </location>
</feature>
<evidence type="ECO:0000256" key="5">
    <source>
        <dbReference type="ARBA" id="ARBA00022618"/>
    </source>
</evidence>
<dbReference type="PROSITE" id="PS50020">
    <property type="entry name" value="WW_DOMAIN_2"/>
    <property type="match status" value="1"/>
</dbReference>
<reference evidence="20" key="2">
    <citation type="submission" date="2025-09" db="UniProtKB">
        <authorList>
            <consortium name="Ensembl"/>
        </authorList>
    </citation>
    <scope>IDENTIFICATION</scope>
</reference>
<comment type="subcellular location">
    <subcellularLocation>
        <location evidence="1">Cytoplasm</location>
        <location evidence="1">Cytoskeleton</location>
        <location evidence="1">Microtubule organizing center</location>
        <location evidence="1">Centrosome</location>
        <location evidence="1">Centriole</location>
    </subcellularLocation>
    <subcellularLocation>
        <location evidence="2">Nucleus</location>
    </subcellularLocation>
</comment>
<keyword evidence="10" id="KW-0234">DNA repair</keyword>
<dbReference type="Pfam" id="PF00397">
    <property type="entry name" value="WW"/>
    <property type="match status" value="1"/>
</dbReference>
<feature type="region of interest" description="Disordered" evidence="18">
    <location>
        <begin position="159"/>
        <end position="178"/>
    </location>
</feature>
<feature type="region of interest" description="Disordered" evidence="18">
    <location>
        <begin position="297"/>
        <end position="455"/>
    </location>
</feature>
<dbReference type="PANTHER" id="PTHR18902:SF27">
    <property type="entry name" value="CENTROSOMAL PROTEIN OF 164 KDA"/>
    <property type="match status" value="1"/>
</dbReference>
<evidence type="ECO:0000259" key="19">
    <source>
        <dbReference type="PROSITE" id="PS50020"/>
    </source>
</evidence>
<feature type="region of interest" description="Disordered" evidence="18">
    <location>
        <begin position="490"/>
        <end position="596"/>
    </location>
</feature>
<evidence type="ECO:0000256" key="4">
    <source>
        <dbReference type="ARBA" id="ARBA00022553"/>
    </source>
</evidence>
<evidence type="ECO:0000256" key="18">
    <source>
        <dbReference type="SAM" id="MobiDB-lite"/>
    </source>
</evidence>
<keyword evidence="6" id="KW-0227">DNA damage</keyword>
<evidence type="ECO:0000256" key="3">
    <source>
        <dbReference type="ARBA" id="ARBA00022490"/>
    </source>
</evidence>
<evidence type="ECO:0000256" key="1">
    <source>
        <dbReference type="ARBA" id="ARBA00004114"/>
    </source>
</evidence>
<organism evidence="20 21">
    <name type="scientific">Amazona collaria</name>
    <name type="common">yellow-billed parrot</name>
    <dbReference type="NCBI Taxonomy" id="241587"/>
    <lineage>
        <taxon>Eukaryota</taxon>
        <taxon>Metazoa</taxon>
        <taxon>Chordata</taxon>
        <taxon>Craniata</taxon>
        <taxon>Vertebrata</taxon>
        <taxon>Euteleostomi</taxon>
        <taxon>Archelosauria</taxon>
        <taxon>Archosauria</taxon>
        <taxon>Dinosauria</taxon>
        <taxon>Saurischia</taxon>
        <taxon>Theropoda</taxon>
        <taxon>Coelurosauria</taxon>
        <taxon>Aves</taxon>
        <taxon>Neognathae</taxon>
        <taxon>Neoaves</taxon>
        <taxon>Telluraves</taxon>
        <taxon>Australaves</taxon>
        <taxon>Psittaciformes</taxon>
        <taxon>Psittacidae</taxon>
        <taxon>Amazona</taxon>
    </lineage>
</organism>
<keyword evidence="21" id="KW-1185">Reference proteome</keyword>
<name>A0A8B9IU83_9PSIT</name>
<evidence type="ECO:0000256" key="14">
    <source>
        <dbReference type="ARBA" id="ARBA00056906"/>
    </source>
</evidence>
<keyword evidence="9 17" id="KW-0175">Coiled coil</keyword>
<comment type="function">
    <text evidence="14">Plays a role in microtubule organization and/or maintenance for the formation of primary cilia (PC), a microtubule-based structure that protrudes from the surface of epithelial cells. Plays a critical role in G2/M checkpoint and nuclear divisions. A key player in the DNA damage-activated ATR/ATM signaling cascade since it is required for the proper phosphorylation of H2AX, RPA, CHEK2 and CHEK1. Plays a critical role in chromosome segregation, acting as a mediator required for the maintenance of genomic stability through modulation of MDC1, RPA and CHEK1.</text>
</comment>
<keyword evidence="7" id="KW-0498">Mitosis</keyword>
<evidence type="ECO:0000256" key="11">
    <source>
        <dbReference type="ARBA" id="ARBA00023212"/>
    </source>
</evidence>
<feature type="region of interest" description="Disordered" evidence="18">
    <location>
        <begin position="1004"/>
        <end position="1051"/>
    </location>
</feature>
<feature type="compositionally biased region" description="Basic and acidic residues" evidence="18">
    <location>
        <begin position="341"/>
        <end position="363"/>
    </location>
</feature>
<evidence type="ECO:0000256" key="8">
    <source>
        <dbReference type="ARBA" id="ARBA00022794"/>
    </source>
</evidence>
<feature type="compositionally biased region" description="Acidic residues" evidence="18">
    <location>
        <begin position="313"/>
        <end position="323"/>
    </location>
</feature>
<reference evidence="20" key="1">
    <citation type="submission" date="2025-08" db="UniProtKB">
        <authorList>
            <consortium name="Ensembl"/>
        </authorList>
    </citation>
    <scope>IDENTIFICATION</scope>
</reference>
<evidence type="ECO:0000256" key="9">
    <source>
        <dbReference type="ARBA" id="ARBA00023054"/>
    </source>
</evidence>
<feature type="compositionally biased region" description="Polar residues" evidence="18">
    <location>
        <begin position="230"/>
        <end position="241"/>
    </location>
</feature>
<feature type="domain" description="WW" evidence="19">
    <location>
        <begin position="103"/>
        <end position="136"/>
    </location>
</feature>
<dbReference type="GO" id="GO:0051301">
    <property type="term" value="P:cell division"/>
    <property type="evidence" value="ECO:0007669"/>
    <property type="project" value="UniProtKB-KW"/>
</dbReference>
<feature type="compositionally biased region" description="Basic and acidic residues" evidence="18">
    <location>
        <begin position="571"/>
        <end position="585"/>
    </location>
</feature>
<keyword evidence="13" id="KW-0131">Cell cycle</keyword>
<dbReference type="CDD" id="cd00201">
    <property type="entry name" value="WW"/>
    <property type="match status" value="1"/>
</dbReference>
<feature type="compositionally biased region" description="Basic residues" evidence="18">
    <location>
        <begin position="159"/>
        <end position="170"/>
    </location>
</feature>
<dbReference type="SUPFAM" id="SSF51045">
    <property type="entry name" value="WW domain"/>
    <property type="match status" value="1"/>
</dbReference>
<keyword evidence="4" id="KW-0597">Phosphoprotein</keyword>
<dbReference type="GO" id="GO:0006281">
    <property type="term" value="P:DNA repair"/>
    <property type="evidence" value="ECO:0007669"/>
    <property type="project" value="UniProtKB-KW"/>
</dbReference>
<keyword evidence="8" id="KW-0970">Cilium biogenesis/degradation</keyword>
<evidence type="ECO:0000256" key="12">
    <source>
        <dbReference type="ARBA" id="ARBA00023242"/>
    </source>
</evidence>
<feature type="compositionally biased region" description="Basic and acidic residues" evidence="18">
    <location>
        <begin position="512"/>
        <end position="541"/>
    </location>
</feature>
<dbReference type="FunFam" id="3.30.1470.10:FF:000001">
    <property type="entry name" value="Centrosomal protein of 164 kDa"/>
    <property type="match status" value="1"/>
</dbReference>
<dbReference type="GO" id="GO:0060271">
    <property type="term" value="P:cilium assembly"/>
    <property type="evidence" value="ECO:0007669"/>
    <property type="project" value="TreeGrafter"/>
</dbReference>
<proteinExistence type="predicted"/>
<dbReference type="Proteomes" id="UP000694522">
    <property type="component" value="Unplaced"/>
</dbReference>
<comment type="subunit">
    <text evidence="15">Interacts (via N-terminus) with ATRIP. Interacts with ATM, ATR and MDC1. Interacts with XPA (via N-terminus) upon UV irradiation. Interacts with CEP83, CCDC92, TTBK2, DVL3, NPHP3 and weakly with NPHP4. Interacts with DZIP1.</text>
</comment>
<evidence type="ECO:0000256" key="13">
    <source>
        <dbReference type="ARBA" id="ARBA00023306"/>
    </source>
</evidence>
<feature type="region of interest" description="Disordered" evidence="18">
    <location>
        <begin position="691"/>
        <end position="710"/>
    </location>
</feature>
<accession>A0A8B9IU83</accession>
<evidence type="ECO:0000256" key="10">
    <source>
        <dbReference type="ARBA" id="ARBA00023204"/>
    </source>
</evidence>
<dbReference type="InterPro" id="IPR036020">
    <property type="entry name" value="WW_dom_sf"/>
</dbReference>
<dbReference type="InterPro" id="IPR001202">
    <property type="entry name" value="WW_dom"/>
</dbReference>
<feature type="coiled-coil region" evidence="17">
    <location>
        <begin position="1084"/>
        <end position="1162"/>
    </location>
</feature>
<keyword evidence="11" id="KW-0206">Cytoskeleton</keyword>
<feature type="compositionally biased region" description="Basic and acidic residues" evidence="18">
    <location>
        <begin position="429"/>
        <end position="447"/>
    </location>
</feature>
<dbReference type="SMART" id="SM00456">
    <property type="entry name" value="WW"/>
    <property type="match status" value="1"/>
</dbReference>
<evidence type="ECO:0000256" key="16">
    <source>
        <dbReference type="ARBA" id="ARBA00067900"/>
    </source>
</evidence>
<keyword evidence="3" id="KW-0963">Cytoplasm</keyword>
<feature type="compositionally biased region" description="Basic and acidic residues" evidence="18">
    <location>
        <begin position="1004"/>
        <end position="1024"/>
    </location>
</feature>
<dbReference type="Ensembl" id="ENSACOT00000006049.1">
    <property type="protein sequence ID" value="ENSACOP00000005840.1"/>
    <property type="gene ID" value="ENSACOG00000004096.1"/>
</dbReference>
<dbReference type="GO" id="GO:0097539">
    <property type="term" value="C:ciliary transition fiber"/>
    <property type="evidence" value="ECO:0007669"/>
    <property type="project" value="TreeGrafter"/>
</dbReference>
<keyword evidence="5" id="KW-0132">Cell division</keyword>
<dbReference type="GO" id="GO:0005814">
    <property type="term" value="C:centriole"/>
    <property type="evidence" value="ECO:0007669"/>
    <property type="project" value="UniProtKB-SubCell"/>
</dbReference>
<sequence>MWGTSCIRSASLCDKDAGASPSPLGHRVRLITVIPVLLPSCRQMQKAMEEPVVRIGDQIILDENYDETYVPSEQEVQDYARAIGIDPKKEPELLWLAREGIVALLPPGWKPCQDITGEIYYFNFANGQSVWDHPCDDHYRELVIQEREKLLACGGLKKKEKKKKEKKSKKEKQSLKQLAPAGMLLAPVQVPPGGLAPLRGVPAPLLPSLRPSPLPLQHGSPTPAGLDTGAGTQPAETQKATNQMKKSLGLVCEEESSLSPVAVDKGMSEEEESENESFHETRGLFKNLHVDVSALGGSFDSEKESVKSRCAEEGQEFSLDSDDACPPTPTEVLLGDADSSLSDHKDESGGKHTGNDPLGKPDPEVECDISAAAELPQCLEERSTAGIDMPSGPGPPWGASPAAEPAEGGQQVNLASPIDPLSVGEEVVNEMREEAAADLEADGRLDAGETSEASDCVEDLQVSNCLDRELMWPVGMGIKNWLSEQAPDVEDLSAAVDSPMCKAQELGEEEKDQSKASIEEEQSKRTKAAERQPEEQPEHEQSLNQPSEDSLEEAADELEHKPEITPLLQAQEEKTQQFQEEMRQPEEEEGAEELCQQKEKSLRTLQEDLAMVSEEEELRIRKEATERLSKLRAEIASETKAEEEKIRAEQEATLQKLREEWESQQVMEKESLERKQQLVLEQMKLEMEEVQQKEMTKLEHEKEQSLSELKLRLDGEKKKAMEELEKQFASELQQLKSAAEEKHCKVISSLQTQIAEAQRSEEAQLREDLQRAEQKVQLKAYQLTEYERELSELMREKRQEVEKDHERKMERMKQEHQEALARMQDHYEEKERKQRAELQEGLRGELGRLRQRHEAEVKALQAELGERLAALQHRQQEKERKVQELESELEMRVKSVQTRSAQLLSKEESLRKKRQQLLEEDRQVKLERDEAALASQLRLEESKKEHSSLLESIRQLQKSVEELQDKKAELEAQVDLLQTRKQRLQKRRSELDAAIKSKQDALKQLEAEESVESPKEKAELRAEDLGEASQAHSSGEPVSPPAQSHEDSDVQFDHVRSYISAEGISIRNAKEFLVNQTRSMRKRHMALKAAKQQWRQDMQKAQEVVQDPESSQQLEGLRKNLEEEAKQLDKMKSAMRKGQVLLKKKEEKLSQLESSLLEELSDEDTLKSAACKKMVTFDLSNSEDTNSTSSVNVNQPEFDLRADLQAAPEPDKVRFLTESVIRISSELDRVLGVLGSLSNQQSPLCTSTPRDSTPVSTCASVPGLHAGGSLLPPPRTSLVDQLSWSSGLSSSNSLAAGRSVDSILADKWHTYFPGGFPSHTGSSRLLDNKLGYVPAEEQIRLLQRSQFQGCESDGTSIQGMVEMSKKWLKNVTRESKLPLFPGAQKPPASSSSILQLRLDENGQIKLYHY</sequence>
<feature type="region of interest" description="Disordered" evidence="18">
    <location>
        <begin position="257"/>
        <end position="280"/>
    </location>
</feature>
<evidence type="ECO:0000256" key="17">
    <source>
        <dbReference type="SAM" id="Coils"/>
    </source>
</evidence>
<evidence type="ECO:0000256" key="7">
    <source>
        <dbReference type="ARBA" id="ARBA00022776"/>
    </source>
</evidence>
<dbReference type="GO" id="GO:0005634">
    <property type="term" value="C:nucleus"/>
    <property type="evidence" value="ECO:0007669"/>
    <property type="project" value="UniProtKB-SubCell"/>
</dbReference>
<feature type="region of interest" description="Disordered" evidence="18">
    <location>
        <begin position="209"/>
        <end position="241"/>
    </location>
</feature>
<evidence type="ECO:0000256" key="2">
    <source>
        <dbReference type="ARBA" id="ARBA00004123"/>
    </source>
</evidence>
<dbReference type="GO" id="GO:0005813">
    <property type="term" value="C:centrosome"/>
    <property type="evidence" value="ECO:0007669"/>
    <property type="project" value="TreeGrafter"/>
</dbReference>
<dbReference type="PANTHER" id="PTHR18902">
    <property type="entry name" value="NUCLEAR MITOTIC APPARATUS PROTEIN 1-RELATED"/>
    <property type="match status" value="1"/>
</dbReference>
<dbReference type="Gene3D" id="3.30.1470.10">
    <property type="entry name" value="Photosystem I PsaD, reaction center subunit II"/>
    <property type="match status" value="1"/>
</dbReference>
<feature type="compositionally biased region" description="Basic and acidic residues" evidence="18">
    <location>
        <begin position="300"/>
        <end position="312"/>
    </location>
</feature>
<evidence type="ECO:0000256" key="6">
    <source>
        <dbReference type="ARBA" id="ARBA00022763"/>
    </source>
</evidence>
<evidence type="ECO:0000313" key="21">
    <source>
        <dbReference type="Proteomes" id="UP000694522"/>
    </source>
</evidence>
<dbReference type="InterPro" id="IPR051841">
    <property type="entry name" value="MT-Golgi_org_protein"/>
</dbReference>
<protein>
    <recommendedName>
        <fullName evidence="16">Centrosomal protein of 164 kDa</fullName>
    </recommendedName>
</protein>
<evidence type="ECO:0000313" key="20">
    <source>
        <dbReference type="Ensembl" id="ENSACOP00000005840.1"/>
    </source>
</evidence>
<feature type="region of interest" description="Disordered" evidence="18">
    <location>
        <begin position="797"/>
        <end position="851"/>
    </location>
</feature>